<proteinExistence type="predicted"/>
<keyword evidence="1" id="KW-1133">Transmembrane helix</keyword>
<gene>
    <name evidence="2" type="ORF">QMQ05_12575</name>
</gene>
<evidence type="ECO:0000313" key="2">
    <source>
        <dbReference type="EMBL" id="XAO45179.1"/>
    </source>
</evidence>
<feature type="transmembrane region" description="Helical" evidence="1">
    <location>
        <begin position="157"/>
        <end position="178"/>
    </location>
</feature>
<dbReference type="Pfam" id="PF09819">
    <property type="entry name" value="ABC_cobalt"/>
    <property type="match status" value="1"/>
</dbReference>
<dbReference type="RefSeq" id="WP_334121821.1">
    <property type="nucleotide sequence ID" value="NZ_CP125942.1"/>
</dbReference>
<feature type="transmembrane region" description="Helical" evidence="1">
    <location>
        <begin position="40"/>
        <end position="61"/>
    </location>
</feature>
<keyword evidence="3" id="KW-1185">Reference proteome</keyword>
<keyword evidence="1" id="KW-0812">Transmembrane</keyword>
<reference evidence="2 3" key="1">
    <citation type="submission" date="2023-05" db="EMBL/GenBank/DDBJ databases">
        <title>Glutamicibacter sp. B1, complete genome.</title>
        <authorList>
            <person name="Long Y.H."/>
            <person name="Fang T."/>
            <person name="Li X.Y."/>
        </authorList>
    </citation>
    <scope>NUCLEOTIDE SEQUENCE [LARGE SCALE GENOMIC DNA]</scope>
    <source>
        <strain evidence="2 3">B1</strain>
    </source>
</reference>
<dbReference type="Proteomes" id="UP001486888">
    <property type="component" value="Chromosome"/>
</dbReference>
<dbReference type="PIRSF" id="PIRSF037394">
    <property type="entry name" value="ABC_thiamine-permease_YkoE_prd"/>
    <property type="match status" value="1"/>
</dbReference>
<evidence type="ECO:0000313" key="3">
    <source>
        <dbReference type="Proteomes" id="UP001486888"/>
    </source>
</evidence>
<dbReference type="InterPro" id="IPR017195">
    <property type="entry name" value="ABC_thiamin-permease_prd"/>
</dbReference>
<dbReference type="KEGG" id="gey:QMQ05_12575"/>
<dbReference type="AlphaFoldDB" id="A0AAU6WCE4"/>
<keyword evidence="1" id="KW-0472">Membrane</keyword>
<dbReference type="EMBL" id="CP125942">
    <property type="protein sequence ID" value="XAO45179.1"/>
    <property type="molecule type" value="Genomic_DNA"/>
</dbReference>
<feature type="transmembrane region" description="Helical" evidence="1">
    <location>
        <begin position="73"/>
        <end position="90"/>
    </location>
</feature>
<accession>A0AAU6WCE4</accession>
<protein>
    <submittedName>
        <fullName evidence="2">ECF transporter S component</fullName>
    </submittedName>
</protein>
<name>A0AAU6WCE4_9MICC</name>
<feature type="transmembrane region" description="Helical" evidence="1">
    <location>
        <begin position="96"/>
        <end position="116"/>
    </location>
</feature>
<sequence>MNQAVAKQRTGWRVVDIVTASVIAVASGVIFWAWSAGYGLFSLAFVAFPPASALLTGVWLFPAVLGALIIRKPGAALYCEMLAAVIEALLGSHYGLTVLISGFVQGLGAELVFAAVRYRKWNLSVSLLAGLFSGLFAGISEAYIMAYYVEYTPALKIFHVIATGISGLIVAGLLSWLATRGLAKTGALSALASRRAHLETGKLAAK</sequence>
<evidence type="ECO:0000256" key="1">
    <source>
        <dbReference type="SAM" id="Phobius"/>
    </source>
</evidence>
<organism evidence="2 3">
    <name type="scientific">Glutamicibacter ectropisis</name>
    <dbReference type="NCBI Taxonomy" id="3046593"/>
    <lineage>
        <taxon>Bacteria</taxon>
        <taxon>Bacillati</taxon>
        <taxon>Actinomycetota</taxon>
        <taxon>Actinomycetes</taxon>
        <taxon>Micrococcales</taxon>
        <taxon>Micrococcaceae</taxon>
        <taxon>Glutamicibacter</taxon>
    </lineage>
</organism>
<feature type="transmembrane region" description="Helical" evidence="1">
    <location>
        <begin position="12"/>
        <end position="34"/>
    </location>
</feature>
<feature type="transmembrane region" description="Helical" evidence="1">
    <location>
        <begin position="123"/>
        <end position="145"/>
    </location>
</feature>